<dbReference type="Pfam" id="PF06911">
    <property type="entry name" value="Senescence"/>
    <property type="match status" value="1"/>
</dbReference>
<name>A0A5P1E0F6_ASPOF</name>
<keyword evidence="3" id="KW-1185">Reference proteome</keyword>
<proteinExistence type="predicted"/>
<dbReference type="Proteomes" id="UP000243459">
    <property type="component" value="Chromosome 10"/>
</dbReference>
<evidence type="ECO:0000313" key="3">
    <source>
        <dbReference type="Proteomes" id="UP000243459"/>
    </source>
</evidence>
<dbReference type="OMA" id="ATAGHCM"/>
<reference evidence="3" key="1">
    <citation type="journal article" date="2017" name="Nat. Commun.">
        <title>The asparagus genome sheds light on the origin and evolution of a young Y chromosome.</title>
        <authorList>
            <person name="Harkess A."/>
            <person name="Zhou J."/>
            <person name="Xu C."/>
            <person name="Bowers J.E."/>
            <person name="Van der Hulst R."/>
            <person name="Ayyampalayam S."/>
            <person name="Mercati F."/>
            <person name="Riccardi P."/>
            <person name="McKain M.R."/>
            <person name="Kakrana A."/>
            <person name="Tang H."/>
            <person name="Ray J."/>
            <person name="Groenendijk J."/>
            <person name="Arikit S."/>
            <person name="Mathioni S.M."/>
            <person name="Nakano M."/>
            <person name="Shan H."/>
            <person name="Telgmann-Rauber A."/>
            <person name="Kanno A."/>
            <person name="Yue Z."/>
            <person name="Chen H."/>
            <person name="Li W."/>
            <person name="Chen Y."/>
            <person name="Xu X."/>
            <person name="Zhang Y."/>
            <person name="Luo S."/>
            <person name="Chen H."/>
            <person name="Gao J."/>
            <person name="Mao Z."/>
            <person name="Pires J.C."/>
            <person name="Luo M."/>
            <person name="Kudrna D."/>
            <person name="Wing R.A."/>
            <person name="Meyers B.C."/>
            <person name="Yi K."/>
            <person name="Kong H."/>
            <person name="Lavrijsen P."/>
            <person name="Sunseri F."/>
            <person name="Falavigna A."/>
            <person name="Ye Y."/>
            <person name="Leebens-Mack J.H."/>
            <person name="Chen G."/>
        </authorList>
    </citation>
    <scope>NUCLEOTIDE SEQUENCE [LARGE SCALE GENOMIC DNA]</scope>
    <source>
        <strain evidence="3">cv. DH0086</strain>
    </source>
</reference>
<sequence length="197" mass="20843">MGSGRVIQGILWCGDVTVERLKWGEDFMKRRMDPKGKKSEVSKDALKRMKRVKRVTKMSDNVVTGILSGVVKVSGFFTGSVVNSKVGKKFFGLLPGEVVLATLDGFAKICDAAEMAGKNVLQTSSTVTTGLVSHRHGEQAGEITNVGLGAAGHAIGTAWAVFKIRKALNPKSAMKPATLAKTAAKAAAADLKAKQSK</sequence>
<dbReference type="PANTHER" id="PTHR21068:SF33">
    <property type="entry name" value="OS03G0241900 PROTEIN"/>
    <property type="match status" value="1"/>
</dbReference>
<dbReference type="Gramene" id="ONK55879">
    <property type="protein sequence ID" value="ONK55879"/>
    <property type="gene ID" value="A4U43_C10F1900"/>
</dbReference>
<dbReference type="EMBL" id="CM007390">
    <property type="protein sequence ID" value="ONK55879.1"/>
    <property type="molecule type" value="Genomic_DNA"/>
</dbReference>
<dbReference type="PANTHER" id="PTHR21068">
    <property type="entry name" value="SPARTIN"/>
    <property type="match status" value="1"/>
</dbReference>
<evidence type="ECO:0000313" key="2">
    <source>
        <dbReference type="EMBL" id="ONK55879.1"/>
    </source>
</evidence>
<gene>
    <name evidence="2" type="ORF">A4U43_C10F1900</name>
</gene>
<evidence type="ECO:0000259" key="1">
    <source>
        <dbReference type="Pfam" id="PF06911"/>
    </source>
</evidence>
<dbReference type="AlphaFoldDB" id="A0A5P1E0F6"/>
<dbReference type="GO" id="GO:0005886">
    <property type="term" value="C:plasma membrane"/>
    <property type="evidence" value="ECO:0007669"/>
    <property type="project" value="TreeGrafter"/>
</dbReference>
<dbReference type="InterPro" id="IPR045036">
    <property type="entry name" value="Spartin-like"/>
</dbReference>
<protein>
    <recommendedName>
        <fullName evidence="1">Senescence domain-containing protein</fullName>
    </recommendedName>
</protein>
<accession>A0A5P1E0F6</accession>
<organism evidence="2 3">
    <name type="scientific">Asparagus officinalis</name>
    <name type="common">Garden asparagus</name>
    <dbReference type="NCBI Taxonomy" id="4686"/>
    <lineage>
        <taxon>Eukaryota</taxon>
        <taxon>Viridiplantae</taxon>
        <taxon>Streptophyta</taxon>
        <taxon>Embryophyta</taxon>
        <taxon>Tracheophyta</taxon>
        <taxon>Spermatophyta</taxon>
        <taxon>Magnoliopsida</taxon>
        <taxon>Liliopsida</taxon>
        <taxon>Asparagales</taxon>
        <taxon>Asparagaceae</taxon>
        <taxon>Asparagoideae</taxon>
        <taxon>Asparagus</taxon>
    </lineage>
</organism>
<dbReference type="InterPro" id="IPR009686">
    <property type="entry name" value="Senescence/spartin_C"/>
</dbReference>
<feature type="domain" description="Senescence" evidence="1">
    <location>
        <begin position="2"/>
        <end position="185"/>
    </location>
</feature>